<dbReference type="InterPro" id="IPR027417">
    <property type="entry name" value="P-loop_NTPase"/>
</dbReference>
<feature type="non-terminal residue" evidence="3">
    <location>
        <position position="540"/>
    </location>
</feature>
<proteinExistence type="predicted"/>
<feature type="domain" description="AAA+ ATPase" evidence="2">
    <location>
        <begin position="248"/>
        <end position="377"/>
    </location>
</feature>
<dbReference type="GO" id="GO:0003723">
    <property type="term" value="F:RNA binding"/>
    <property type="evidence" value="ECO:0007669"/>
    <property type="project" value="TreeGrafter"/>
</dbReference>
<dbReference type="PANTHER" id="PTHR23077">
    <property type="entry name" value="AAA-FAMILY ATPASE"/>
    <property type="match status" value="1"/>
</dbReference>
<dbReference type="Pfam" id="PF00004">
    <property type="entry name" value="AAA"/>
    <property type="match status" value="1"/>
</dbReference>
<dbReference type="Gene3D" id="3.40.50.300">
    <property type="entry name" value="P-loop containing nucleotide triphosphate hydrolases"/>
    <property type="match status" value="1"/>
</dbReference>
<feature type="compositionally biased region" description="Acidic residues" evidence="1">
    <location>
        <begin position="444"/>
        <end position="454"/>
    </location>
</feature>
<dbReference type="CDD" id="cd19481">
    <property type="entry name" value="RecA-like_protease"/>
    <property type="match status" value="1"/>
</dbReference>
<evidence type="ECO:0000256" key="1">
    <source>
        <dbReference type="SAM" id="MobiDB-lite"/>
    </source>
</evidence>
<evidence type="ECO:0000313" key="4">
    <source>
        <dbReference type="Proteomes" id="UP001270362"/>
    </source>
</evidence>
<dbReference type="GO" id="GO:0000502">
    <property type="term" value="C:proteasome complex"/>
    <property type="evidence" value="ECO:0007669"/>
    <property type="project" value="UniProtKB-KW"/>
</dbReference>
<sequence>MADAAAAAAMPDNTAPGVLSPSTVINHTAAYKSWLEYSTRWGREDIELNIYQLLLTTHPGYRVVRTNPYRCDLLGFAEAGHATATAANNTFMYEAVRNYESPEGGLHKEKSGTLEDELSFGKWLYIWDDRAYIVYLFQYRNTQHGHLVKSLYVLAKTDAGDDEVCKEGHHAAIDKLLIAAGDWTRELHDEINVFDSGWWKKDKDLFKAVQSTTWADVVLPAAIKDNLLADVLSFFDSRALYHDLSVPWKRGIILHGVPGNGKTASIKALMNSLVARRPDPVPSLYVKSLENCNGPQWAIHRIFATARRMAPCMLVFEDLDSIVGPKTRSYFLNEVDGLKSNDGILMVGSTNHLDRLDAAITKRPSRFDRKYHFKVPDEASREAYARYWRNKLKATAAASAGKIEFTFPDEVCGMLAKMTEGFSFAYLKELFVSSLLLLARGGQYEDEEEDEEEKNENNKTGPVLSESSSSSGTALVEPADDTAATASETDSKKKEDRTNVKTTKPKPVFPTLPVPEHLRDNLLLGIFTAQAKLLFEQMDN</sequence>
<keyword evidence="3" id="KW-0647">Proteasome</keyword>
<accession>A0AAE1CCP9</accession>
<comment type="caution">
    <text evidence="3">The sequence shown here is derived from an EMBL/GenBank/DDBJ whole genome shotgun (WGS) entry which is preliminary data.</text>
</comment>
<evidence type="ECO:0000313" key="3">
    <source>
        <dbReference type="EMBL" id="KAK3688665.1"/>
    </source>
</evidence>
<dbReference type="GO" id="GO:0042254">
    <property type="term" value="P:ribosome biogenesis"/>
    <property type="evidence" value="ECO:0007669"/>
    <property type="project" value="TreeGrafter"/>
</dbReference>
<dbReference type="AlphaFoldDB" id="A0AAE1CCP9"/>
<reference evidence="3" key="1">
    <citation type="journal article" date="2023" name="Mol. Phylogenet. Evol.">
        <title>Genome-scale phylogeny and comparative genomics of the fungal order Sordariales.</title>
        <authorList>
            <person name="Hensen N."/>
            <person name="Bonometti L."/>
            <person name="Westerberg I."/>
            <person name="Brannstrom I.O."/>
            <person name="Guillou S."/>
            <person name="Cros-Aarteil S."/>
            <person name="Calhoun S."/>
            <person name="Haridas S."/>
            <person name="Kuo A."/>
            <person name="Mondo S."/>
            <person name="Pangilinan J."/>
            <person name="Riley R."/>
            <person name="LaButti K."/>
            <person name="Andreopoulos B."/>
            <person name="Lipzen A."/>
            <person name="Chen C."/>
            <person name="Yan M."/>
            <person name="Daum C."/>
            <person name="Ng V."/>
            <person name="Clum A."/>
            <person name="Steindorff A."/>
            <person name="Ohm R.A."/>
            <person name="Martin F."/>
            <person name="Silar P."/>
            <person name="Natvig D.O."/>
            <person name="Lalanne C."/>
            <person name="Gautier V."/>
            <person name="Ament-Velasquez S.L."/>
            <person name="Kruys A."/>
            <person name="Hutchinson M.I."/>
            <person name="Powell A.J."/>
            <person name="Barry K."/>
            <person name="Miller A.N."/>
            <person name="Grigoriev I.V."/>
            <person name="Debuchy R."/>
            <person name="Gladieux P."/>
            <person name="Hiltunen Thoren M."/>
            <person name="Johannesson H."/>
        </authorList>
    </citation>
    <scope>NUCLEOTIDE SEQUENCE</scope>
    <source>
        <strain evidence="3">CBS 314.62</strain>
    </source>
</reference>
<gene>
    <name evidence="3" type="ORF">B0T22DRAFT_407283</name>
</gene>
<dbReference type="InterPro" id="IPR050168">
    <property type="entry name" value="AAA_ATPase_domain"/>
</dbReference>
<dbReference type="PANTHER" id="PTHR23077:SF132">
    <property type="entry name" value="ATP-DEPENDENT ZN PROTEASE"/>
    <property type="match status" value="1"/>
</dbReference>
<dbReference type="GO" id="GO:1990275">
    <property type="term" value="F:preribosome binding"/>
    <property type="evidence" value="ECO:0007669"/>
    <property type="project" value="TreeGrafter"/>
</dbReference>
<name>A0AAE1CCP9_9PEZI</name>
<feature type="region of interest" description="Disordered" evidence="1">
    <location>
        <begin position="443"/>
        <end position="514"/>
    </location>
</feature>
<dbReference type="SUPFAM" id="SSF52540">
    <property type="entry name" value="P-loop containing nucleoside triphosphate hydrolases"/>
    <property type="match status" value="1"/>
</dbReference>
<dbReference type="GO" id="GO:0016887">
    <property type="term" value="F:ATP hydrolysis activity"/>
    <property type="evidence" value="ECO:0007669"/>
    <property type="project" value="InterPro"/>
</dbReference>
<organism evidence="3 4">
    <name type="scientific">Podospora appendiculata</name>
    <dbReference type="NCBI Taxonomy" id="314037"/>
    <lineage>
        <taxon>Eukaryota</taxon>
        <taxon>Fungi</taxon>
        <taxon>Dikarya</taxon>
        <taxon>Ascomycota</taxon>
        <taxon>Pezizomycotina</taxon>
        <taxon>Sordariomycetes</taxon>
        <taxon>Sordariomycetidae</taxon>
        <taxon>Sordariales</taxon>
        <taxon>Podosporaceae</taxon>
        <taxon>Podospora</taxon>
    </lineage>
</organism>
<protein>
    <submittedName>
        <fullName evidence="3">Proteasome-activating nucleotidase</fullName>
    </submittedName>
</protein>
<dbReference type="InterPro" id="IPR003593">
    <property type="entry name" value="AAA+_ATPase"/>
</dbReference>
<dbReference type="InterPro" id="IPR003959">
    <property type="entry name" value="ATPase_AAA_core"/>
</dbReference>
<dbReference type="GO" id="GO:0005524">
    <property type="term" value="F:ATP binding"/>
    <property type="evidence" value="ECO:0007669"/>
    <property type="project" value="InterPro"/>
</dbReference>
<dbReference type="EMBL" id="JAULSO010000002">
    <property type="protein sequence ID" value="KAK3688665.1"/>
    <property type="molecule type" value="Genomic_DNA"/>
</dbReference>
<dbReference type="SMART" id="SM00382">
    <property type="entry name" value="AAA"/>
    <property type="match status" value="1"/>
</dbReference>
<feature type="compositionally biased region" description="Basic and acidic residues" evidence="1">
    <location>
        <begin position="489"/>
        <end position="499"/>
    </location>
</feature>
<evidence type="ECO:0000259" key="2">
    <source>
        <dbReference type="SMART" id="SM00382"/>
    </source>
</evidence>
<dbReference type="GO" id="GO:0005634">
    <property type="term" value="C:nucleus"/>
    <property type="evidence" value="ECO:0007669"/>
    <property type="project" value="TreeGrafter"/>
</dbReference>
<keyword evidence="4" id="KW-1185">Reference proteome</keyword>
<dbReference type="Proteomes" id="UP001270362">
    <property type="component" value="Unassembled WGS sequence"/>
</dbReference>
<reference evidence="3" key="2">
    <citation type="submission" date="2023-06" db="EMBL/GenBank/DDBJ databases">
        <authorList>
            <consortium name="Lawrence Berkeley National Laboratory"/>
            <person name="Haridas S."/>
            <person name="Hensen N."/>
            <person name="Bonometti L."/>
            <person name="Westerberg I."/>
            <person name="Brannstrom I.O."/>
            <person name="Guillou S."/>
            <person name="Cros-Aarteil S."/>
            <person name="Calhoun S."/>
            <person name="Kuo A."/>
            <person name="Mondo S."/>
            <person name="Pangilinan J."/>
            <person name="Riley R."/>
            <person name="Labutti K."/>
            <person name="Andreopoulos B."/>
            <person name="Lipzen A."/>
            <person name="Chen C."/>
            <person name="Yanf M."/>
            <person name="Daum C."/>
            <person name="Ng V."/>
            <person name="Clum A."/>
            <person name="Steindorff A."/>
            <person name="Ohm R."/>
            <person name="Martin F."/>
            <person name="Silar P."/>
            <person name="Natvig D."/>
            <person name="Lalanne C."/>
            <person name="Gautier V."/>
            <person name="Ament-Velasquez S.L."/>
            <person name="Kruys A."/>
            <person name="Hutchinson M.I."/>
            <person name="Powell A.J."/>
            <person name="Barry K."/>
            <person name="Miller A.N."/>
            <person name="Grigoriev I.V."/>
            <person name="Debuchy R."/>
            <person name="Gladieux P."/>
            <person name="Thoren M.H."/>
            <person name="Johannesson H."/>
        </authorList>
    </citation>
    <scope>NUCLEOTIDE SEQUENCE</scope>
    <source>
        <strain evidence="3">CBS 314.62</strain>
    </source>
</reference>